<dbReference type="Gene3D" id="3.40.630.30">
    <property type="match status" value="1"/>
</dbReference>
<proteinExistence type="predicted"/>
<dbReference type="InterPro" id="IPR000182">
    <property type="entry name" value="GNAT_dom"/>
</dbReference>
<dbReference type="CDD" id="cd04301">
    <property type="entry name" value="NAT_SF"/>
    <property type="match status" value="1"/>
</dbReference>
<feature type="domain" description="N-acetyltransferase" evidence="1">
    <location>
        <begin position="82"/>
        <end position="217"/>
    </location>
</feature>
<dbReference type="Pfam" id="PF00583">
    <property type="entry name" value="Acetyltransf_1"/>
    <property type="match status" value="1"/>
</dbReference>
<accession>A0A5N7CNW6</accession>
<organism evidence="2">
    <name type="scientific">Petromyces alliaceus</name>
    <name type="common">Aspergillus alliaceus</name>
    <dbReference type="NCBI Taxonomy" id="209559"/>
    <lineage>
        <taxon>Eukaryota</taxon>
        <taxon>Fungi</taxon>
        <taxon>Dikarya</taxon>
        <taxon>Ascomycota</taxon>
        <taxon>Pezizomycotina</taxon>
        <taxon>Eurotiomycetes</taxon>
        <taxon>Eurotiomycetidae</taxon>
        <taxon>Eurotiales</taxon>
        <taxon>Aspergillaceae</taxon>
        <taxon>Aspergillus</taxon>
        <taxon>Aspergillus subgen. Circumdati</taxon>
    </lineage>
</organism>
<dbReference type="Proteomes" id="UP000326877">
    <property type="component" value="Unassembled WGS sequence"/>
</dbReference>
<dbReference type="AlphaFoldDB" id="A0A5N7CNW6"/>
<sequence length="220" mass="24465">MSRSNRISLHRVLPTDASVLATIHNNAFPDDNFLKLIYGPPEENIVGLAKELEQTIRDNPNARFLKAVDNESGSIVGWSWWSIYRDAETHIKATEDALKKSTTPPPGSRCPQAYVDYRRMVVQKREKWIGGKAVAILQVLVVLPEYQGRGIGTKLLMTGVQEAKDLRLPAWLEASPAGYAIYKNCGFHDVGESLDFDLVKYGAVGGRQGYCMLMDHDGTS</sequence>
<name>A0A5N7CNW6_PETAA</name>
<evidence type="ECO:0000259" key="1">
    <source>
        <dbReference type="PROSITE" id="PS51186"/>
    </source>
</evidence>
<evidence type="ECO:0000313" key="2">
    <source>
        <dbReference type="EMBL" id="KAE8395972.1"/>
    </source>
</evidence>
<dbReference type="InterPro" id="IPR052523">
    <property type="entry name" value="Trichothecene_AcTrans"/>
</dbReference>
<dbReference type="PANTHER" id="PTHR42791">
    <property type="entry name" value="GNAT FAMILY ACETYLTRANSFERASE"/>
    <property type="match status" value="1"/>
</dbReference>
<dbReference type="OrthoDB" id="2832510at2759"/>
<dbReference type="PANTHER" id="PTHR42791:SF1">
    <property type="entry name" value="N-ACETYLTRANSFERASE DOMAIN-CONTAINING PROTEIN"/>
    <property type="match status" value="1"/>
</dbReference>
<keyword evidence="2" id="KW-0808">Transferase</keyword>
<dbReference type="PROSITE" id="PS51186">
    <property type="entry name" value="GNAT"/>
    <property type="match status" value="1"/>
</dbReference>
<dbReference type="EMBL" id="ML735216">
    <property type="protein sequence ID" value="KAE8395972.1"/>
    <property type="molecule type" value="Genomic_DNA"/>
</dbReference>
<reference evidence="2" key="1">
    <citation type="submission" date="2019-04" db="EMBL/GenBank/DDBJ databases">
        <title>Friends and foes A comparative genomics studyof 23 Aspergillus species from section Flavi.</title>
        <authorList>
            <consortium name="DOE Joint Genome Institute"/>
            <person name="Kjaerbolling I."/>
            <person name="Vesth T."/>
            <person name="Frisvad J.C."/>
            <person name="Nybo J.L."/>
            <person name="Theobald S."/>
            <person name="Kildgaard S."/>
            <person name="Isbrandt T."/>
            <person name="Kuo A."/>
            <person name="Sato A."/>
            <person name="Lyhne E.K."/>
            <person name="Kogle M.E."/>
            <person name="Wiebenga A."/>
            <person name="Kun R.S."/>
            <person name="Lubbers R.J."/>
            <person name="Makela M.R."/>
            <person name="Barry K."/>
            <person name="Chovatia M."/>
            <person name="Clum A."/>
            <person name="Daum C."/>
            <person name="Haridas S."/>
            <person name="He G."/>
            <person name="LaButti K."/>
            <person name="Lipzen A."/>
            <person name="Mondo S."/>
            <person name="Riley R."/>
            <person name="Salamov A."/>
            <person name="Simmons B.A."/>
            <person name="Magnuson J.K."/>
            <person name="Henrissat B."/>
            <person name="Mortensen U.H."/>
            <person name="Larsen T.O."/>
            <person name="Devries R.P."/>
            <person name="Grigoriev I.V."/>
            <person name="Machida M."/>
            <person name="Baker S.E."/>
            <person name="Andersen M.R."/>
        </authorList>
    </citation>
    <scope>NUCLEOTIDE SEQUENCE [LARGE SCALE GENOMIC DNA]</scope>
    <source>
        <strain evidence="2">IBT 14317</strain>
    </source>
</reference>
<keyword evidence="2" id="KW-0012">Acyltransferase</keyword>
<dbReference type="GO" id="GO:0016747">
    <property type="term" value="F:acyltransferase activity, transferring groups other than amino-acyl groups"/>
    <property type="evidence" value="ECO:0007669"/>
    <property type="project" value="InterPro"/>
</dbReference>
<dbReference type="SUPFAM" id="SSF55729">
    <property type="entry name" value="Acyl-CoA N-acyltransferases (Nat)"/>
    <property type="match status" value="1"/>
</dbReference>
<gene>
    <name evidence="2" type="ORF">BDV23DRAFT_178040</name>
</gene>
<protein>
    <submittedName>
        <fullName evidence="2">Acyl-CoA N-acyltransferase</fullName>
    </submittedName>
</protein>
<dbReference type="InterPro" id="IPR016181">
    <property type="entry name" value="Acyl_CoA_acyltransferase"/>
</dbReference>